<dbReference type="KEGG" id="sla:SERLADRAFT_363566"/>
<gene>
    <name evidence="2" type="ORF">SERLADRAFT_363566</name>
</gene>
<reference evidence="2" key="1">
    <citation type="submission" date="2011-04" db="EMBL/GenBank/DDBJ databases">
        <title>Evolution of plant cell wall degrading machinery underlies the functional diversity of forest fungi.</title>
        <authorList>
            <consortium name="US DOE Joint Genome Institute (JGI-PGF)"/>
            <person name="Eastwood D.C."/>
            <person name="Floudas D."/>
            <person name="Binder M."/>
            <person name="Majcherczyk A."/>
            <person name="Schneider P."/>
            <person name="Aerts A."/>
            <person name="Asiegbu F.O."/>
            <person name="Baker S.E."/>
            <person name="Barry K."/>
            <person name="Bendiksby M."/>
            <person name="Blumentritt M."/>
            <person name="Coutinho P.M."/>
            <person name="Cullen D."/>
            <person name="Cullen D."/>
            <person name="Gathman A."/>
            <person name="Goodell B."/>
            <person name="Henrissat B."/>
            <person name="Ihrmark K."/>
            <person name="Kauserud H."/>
            <person name="Kohler A."/>
            <person name="LaButti K."/>
            <person name="Lapidus A."/>
            <person name="Lavin J.L."/>
            <person name="Lee Y.-H."/>
            <person name="Lindquist E."/>
            <person name="Lilly W."/>
            <person name="Lucas S."/>
            <person name="Morin E."/>
            <person name="Murat C."/>
            <person name="Oguiza J.A."/>
            <person name="Park J."/>
            <person name="Pisabarro A.G."/>
            <person name="Riley R."/>
            <person name="Rosling A."/>
            <person name="Salamov A."/>
            <person name="Schmidt O."/>
            <person name="Schmutz J."/>
            <person name="Skrede I."/>
            <person name="Stenlid J."/>
            <person name="Wiebenga A."/>
            <person name="Xie X."/>
            <person name="Kues U."/>
            <person name="Hibbett D.S."/>
            <person name="Hoffmeister D."/>
            <person name="Hogberg N."/>
            <person name="Martin F."/>
            <person name="Grigoriev I.V."/>
            <person name="Watkinson S.C."/>
        </authorList>
    </citation>
    <scope>NUCLEOTIDE SEQUENCE</scope>
    <source>
        <strain evidence="2">S7.9</strain>
    </source>
</reference>
<organism>
    <name type="scientific">Serpula lacrymans var. lacrymans (strain S7.9)</name>
    <name type="common">Dry rot fungus</name>
    <dbReference type="NCBI Taxonomy" id="578457"/>
    <lineage>
        <taxon>Eukaryota</taxon>
        <taxon>Fungi</taxon>
        <taxon>Dikarya</taxon>
        <taxon>Basidiomycota</taxon>
        <taxon>Agaricomycotina</taxon>
        <taxon>Agaricomycetes</taxon>
        <taxon>Agaricomycetidae</taxon>
        <taxon>Boletales</taxon>
        <taxon>Coniophorineae</taxon>
        <taxon>Serpulaceae</taxon>
        <taxon>Serpula</taxon>
    </lineage>
</organism>
<dbReference type="PANTHER" id="PTHR33840">
    <property type="match status" value="1"/>
</dbReference>
<protein>
    <recommendedName>
        <fullName evidence="1">T6SS Phospholipase effector Tle1-like catalytic domain-containing protein</fullName>
    </recommendedName>
</protein>
<dbReference type="RefSeq" id="XP_007322896.1">
    <property type="nucleotide sequence ID" value="XM_007322834.1"/>
</dbReference>
<evidence type="ECO:0000313" key="2">
    <source>
        <dbReference type="EMBL" id="EGO20151.1"/>
    </source>
</evidence>
<dbReference type="InterPro" id="IPR018712">
    <property type="entry name" value="Tle1-like_cat"/>
</dbReference>
<dbReference type="EMBL" id="GL945441">
    <property type="protein sequence ID" value="EGO20151.1"/>
    <property type="molecule type" value="Genomic_DNA"/>
</dbReference>
<dbReference type="AlphaFoldDB" id="F8P922"/>
<sequence>MYTNILKLSRALNHVDERPDFPIPQIVFYQTGVGSEPNLYSEYVQGATGYSLVVKVQEAYAFIAQNFHPGDEIYLFGFSRGAYTARMIAMIIGAIGVLNRTDMDNFADIFVSYQKLGKLKDGAEKTALQKKLDPWLSHDAPGKKRADSDQDTFSIKCVGVFDTVGSLGLPEELTHHAPSTKSLFGFSDTFLGEHIERAYQALALNETRADFNCAKFDQTTGGRKKGQVLKQCWFTGSHSDIGGGWHDHDLSDLTLTWMVANIEDMLSVDMTYIKSLPDPVALWGEQQPHDPRTGIFILSDKISRTLPTKTDDVTHETIHPSVLRQAHMLPQLQKNIDEDPALVCQLLPFEQEMREHWPYVPGKYDAKQSRGSAQVISVTSAKKDFLWSSTKEVVSVGAQLGQELFREVRQTTTTTSGGDNAQASHGSSWFAQIAHESHVGAIIKEFSGSQTTPKH</sequence>
<dbReference type="Proteomes" id="UP000008064">
    <property type="component" value="Unassembled WGS sequence"/>
</dbReference>
<dbReference type="PANTHER" id="PTHR33840:SF1">
    <property type="entry name" value="TLE1 PHOSPHOLIPASE DOMAIN-CONTAINING PROTEIN"/>
    <property type="match status" value="1"/>
</dbReference>
<name>F8P922_SERL9</name>
<dbReference type="GeneID" id="18809995"/>
<evidence type="ECO:0000259" key="1">
    <source>
        <dbReference type="Pfam" id="PF09994"/>
    </source>
</evidence>
<dbReference type="InterPro" id="IPR029058">
    <property type="entry name" value="AB_hydrolase_fold"/>
</dbReference>
<dbReference type="Pfam" id="PF09994">
    <property type="entry name" value="T6SS_Tle1-like_cat"/>
    <property type="match status" value="1"/>
</dbReference>
<accession>F8P922</accession>
<dbReference type="OrthoDB" id="3057168at2759"/>
<feature type="domain" description="T6SS Phospholipase effector Tle1-like catalytic" evidence="1">
    <location>
        <begin position="2"/>
        <end position="260"/>
    </location>
</feature>
<dbReference type="SUPFAM" id="SSF53474">
    <property type="entry name" value="alpha/beta-Hydrolases"/>
    <property type="match status" value="1"/>
</dbReference>
<dbReference type="HOGENOM" id="CLU_005049_3_1_1"/>
<proteinExistence type="predicted"/>